<protein>
    <submittedName>
        <fullName evidence="3">Nitroreductase family protein</fullName>
    </submittedName>
</protein>
<dbReference type="InterPro" id="IPR000415">
    <property type="entry name" value="Nitroreductase-like"/>
</dbReference>
<name>A0AAW7YWJ5_9STAP</name>
<evidence type="ECO:0000259" key="2">
    <source>
        <dbReference type="Pfam" id="PF00881"/>
    </source>
</evidence>
<dbReference type="Pfam" id="PF00881">
    <property type="entry name" value="Nitroreductase"/>
    <property type="match status" value="1"/>
</dbReference>
<accession>A0AAW7YWJ5</accession>
<dbReference type="InterPro" id="IPR029479">
    <property type="entry name" value="Nitroreductase"/>
</dbReference>
<gene>
    <name evidence="3" type="ORF">Q4528_15560</name>
</gene>
<feature type="non-terminal residue" evidence="3">
    <location>
        <position position="80"/>
    </location>
</feature>
<organism evidence="3 4">
    <name type="scientific">Staphylococcus pasteuri_A</name>
    <dbReference type="NCBI Taxonomy" id="3062664"/>
    <lineage>
        <taxon>Bacteria</taxon>
        <taxon>Bacillati</taxon>
        <taxon>Bacillota</taxon>
        <taxon>Bacilli</taxon>
        <taxon>Bacillales</taxon>
        <taxon>Staphylococcaceae</taxon>
        <taxon>Staphylococcus</taxon>
    </lineage>
</organism>
<evidence type="ECO:0000313" key="4">
    <source>
        <dbReference type="Proteomes" id="UP001170310"/>
    </source>
</evidence>
<comment type="cofactor">
    <cofactor evidence="1">
        <name>FMN</name>
        <dbReference type="ChEBI" id="CHEBI:58210"/>
    </cofactor>
</comment>
<keyword evidence="4" id="KW-1185">Reference proteome</keyword>
<dbReference type="RefSeq" id="WP_303522629.1">
    <property type="nucleotide sequence ID" value="NZ_JAUOQO010000815.1"/>
</dbReference>
<reference evidence="3" key="1">
    <citation type="submission" date="2023-07" db="EMBL/GenBank/DDBJ databases">
        <title>Genome content predicts the carbon catabolic preferences of heterotrophic bacteria.</title>
        <authorList>
            <person name="Gralka M."/>
        </authorList>
    </citation>
    <scope>NUCLEOTIDE SEQUENCE</scope>
    <source>
        <strain evidence="3">E2R20</strain>
    </source>
</reference>
<evidence type="ECO:0000313" key="3">
    <source>
        <dbReference type="EMBL" id="MDO6575529.1"/>
    </source>
</evidence>
<feature type="non-terminal residue" evidence="3">
    <location>
        <position position="1"/>
    </location>
</feature>
<dbReference type="SUPFAM" id="SSF55469">
    <property type="entry name" value="FMN-dependent nitroreductase-like"/>
    <property type="match status" value="1"/>
</dbReference>
<dbReference type="AlphaFoldDB" id="A0AAW7YWJ5"/>
<feature type="domain" description="Nitroreductase" evidence="2">
    <location>
        <begin position="1"/>
        <end position="46"/>
    </location>
</feature>
<dbReference type="EMBL" id="JAUOQO010000815">
    <property type="protein sequence ID" value="MDO6575529.1"/>
    <property type="molecule type" value="Genomic_DNA"/>
</dbReference>
<comment type="caution">
    <text evidence="3">The sequence shown here is derived from an EMBL/GenBank/DDBJ whole genome shotgun (WGS) entry which is preliminary data.</text>
</comment>
<proteinExistence type="predicted"/>
<dbReference type="Proteomes" id="UP001170310">
    <property type="component" value="Unassembled WGS sequence"/>
</dbReference>
<dbReference type="Gene3D" id="3.40.109.10">
    <property type="entry name" value="NADH Oxidase"/>
    <property type="match status" value="1"/>
</dbReference>
<dbReference type="GO" id="GO:0016491">
    <property type="term" value="F:oxidoreductase activity"/>
    <property type="evidence" value="ECO:0007669"/>
    <property type="project" value="InterPro"/>
</dbReference>
<evidence type="ECO:0000256" key="1">
    <source>
        <dbReference type="ARBA" id="ARBA00001917"/>
    </source>
</evidence>
<sequence length="80" mass="9284">IQNMWLAARAENLGLGWVSIIHDQVLRDTLAIPERLEIIGYLCLGHVSSFSEKPELEQFGWLPREQLDQLVHNEKWTDKS</sequence>